<dbReference type="PRINTS" id="PR00632">
    <property type="entry name" value="SONICHHOG"/>
</dbReference>
<evidence type="ECO:0000259" key="19">
    <source>
        <dbReference type="SMART" id="SM00305"/>
    </source>
</evidence>
<dbReference type="GO" id="GO:0016015">
    <property type="term" value="F:morphogen activity"/>
    <property type="evidence" value="ECO:0007669"/>
    <property type="project" value="UniProtKB-KW"/>
</dbReference>
<evidence type="ECO:0000256" key="6">
    <source>
        <dbReference type="ARBA" id="ARBA00022716"/>
    </source>
</evidence>
<evidence type="ECO:0000256" key="16">
    <source>
        <dbReference type="ARBA" id="ARBA00045369"/>
    </source>
</evidence>
<keyword evidence="14" id="KW-0449">Lipoprotein</keyword>
<keyword evidence="15" id="KW-0504">Morphogen</keyword>
<dbReference type="InterPro" id="IPR001767">
    <property type="entry name" value="Hedgehog_Hint"/>
</dbReference>
<comment type="function">
    <text evidence="16">The C-terminal part of the hedgehog protein precursor displays an autoproteolysis activity that results in the cleavage of the full-length protein into two parts (N-product and C-product). In addition, the C-terminal part displays a cholesterol transferase activity that results by the covalent attachment of a cholesterol moiety to the C-terminal of the newly generated N-product. Once cleaved, the C-product has no signaling activity and diffuses from the cell.</text>
</comment>
<keyword evidence="4 18" id="KW-0645">Protease</keyword>
<evidence type="ECO:0000256" key="2">
    <source>
        <dbReference type="ARBA" id="ARBA00022473"/>
    </source>
</evidence>
<comment type="subcellular location">
    <molecule>Sonic hedgehog protein</molecule>
    <subcellularLocation>
        <location evidence="18">Endoplasmic reticulum membrane</location>
    </subcellularLocation>
    <subcellularLocation>
        <location evidence="18">Golgi apparatus membrane</location>
    </subcellularLocation>
</comment>
<dbReference type="GO" id="GO:0005886">
    <property type="term" value="C:plasma membrane"/>
    <property type="evidence" value="ECO:0007669"/>
    <property type="project" value="UniProtKB-SubCell"/>
</dbReference>
<evidence type="ECO:0000256" key="12">
    <source>
        <dbReference type="ARBA" id="ARBA00023136"/>
    </source>
</evidence>
<dbReference type="STRING" id="121845.A0A3Q0J611"/>
<dbReference type="InterPro" id="IPR003587">
    <property type="entry name" value="Hint_dom_N"/>
</dbReference>
<dbReference type="GO" id="GO:0001708">
    <property type="term" value="P:cell fate specification"/>
    <property type="evidence" value="ECO:0007669"/>
    <property type="project" value="TreeGrafter"/>
</dbReference>
<dbReference type="SMART" id="SM00305">
    <property type="entry name" value="HintC"/>
    <property type="match status" value="1"/>
</dbReference>
<evidence type="ECO:0000256" key="1">
    <source>
        <dbReference type="ARBA" id="ARBA00010649"/>
    </source>
</evidence>
<evidence type="ECO:0000259" key="20">
    <source>
        <dbReference type="SMART" id="SM00306"/>
    </source>
</evidence>
<keyword evidence="21" id="KW-1185">Reference proteome</keyword>
<feature type="domain" description="Hint" evidence="20">
    <location>
        <begin position="199"/>
        <end position="308"/>
    </location>
</feature>
<dbReference type="GO" id="GO:0000139">
    <property type="term" value="C:Golgi membrane"/>
    <property type="evidence" value="ECO:0007669"/>
    <property type="project" value="UniProtKB-SubCell"/>
</dbReference>
<keyword evidence="5" id="KW-0808">Transferase</keyword>
<dbReference type="GO" id="GO:0005509">
    <property type="term" value="F:calcium ion binding"/>
    <property type="evidence" value="ECO:0007669"/>
    <property type="project" value="TreeGrafter"/>
</dbReference>
<keyword evidence="18" id="KW-0256">Endoplasmic reticulum</keyword>
<dbReference type="GO" id="GO:0016540">
    <property type="term" value="P:protein autoprocessing"/>
    <property type="evidence" value="ECO:0007669"/>
    <property type="project" value="InterPro"/>
</dbReference>
<dbReference type="GO" id="GO:0008233">
    <property type="term" value="F:peptidase activity"/>
    <property type="evidence" value="ECO:0007669"/>
    <property type="project" value="UniProtKB-UniRule"/>
</dbReference>
<dbReference type="GO" id="GO:0009653">
    <property type="term" value="P:anatomical structure morphogenesis"/>
    <property type="evidence" value="ECO:0007669"/>
    <property type="project" value="UniProtKB-KW"/>
</dbReference>
<evidence type="ECO:0000256" key="15">
    <source>
        <dbReference type="ARBA" id="ARBA00023301"/>
    </source>
</evidence>
<dbReference type="GO" id="GO:0005113">
    <property type="term" value="F:patched binding"/>
    <property type="evidence" value="ECO:0007669"/>
    <property type="project" value="TreeGrafter"/>
</dbReference>
<keyword evidence="3 18" id="KW-1003">Cell membrane</keyword>
<evidence type="ECO:0000313" key="22">
    <source>
        <dbReference type="RefSeq" id="XP_026682388.1"/>
    </source>
</evidence>
<dbReference type="InterPro" id="IPR003586">
    <property type="entry name" value="Hint_dom_C"/>
</dbReference>
<dbReference type="NCBIfam" id="TIGR01445">
    <property type="entry name" value="intein_Nterm"/>
    <property type="match status" value="1"/>
</dbReference>
<keyword evidence="9 18" id="KW-0378">Hydrolase</keyword>
<evidence type="ECO:0000256" key="11">
    <source>
        <dbReference type="ARBA" id="ARBA00022837"/>
    </source>
</evidence>
<dbReference type="GeneID" id="103513373"/>
<evidence type="ECO:0000256" key="7">
    <source>
        <dbReference type="ARBA" id="ARBA00022723"/>
    </source>
</evidence>
<keyword evidence="13" id="KW-0564">Palmitate</keyword>
<dbReference type="PANTHER" id="PTHR11889:SF31">
    <property type="entry name" value="PROTEIN HEDGEHOG"/>
    <property type="match status" value="1"/>
</dbReference>
<dbReference type="GO" id="GO:0005789">
    <property type="term" value="C:endoplasmic reticulum membrane"/>
    <property type="evidence" value="ECO:0007669"/>
    <property type="project" value="UniProtKB-SubCell"/>
</dbReference>
<dbReference type="Gene3D" id="2.170.16.10">
    <property type="entry name" value="Hedgehog/Intein (Hint) domain"/>
    <property type="match status" value="2"/>
</dbReference>
<keyword evidence="6" id="KW-0709">Segmentation polarity protein</keyword>
<dbReference type="PaxDb" id="121845-A0A3Q0J611"/>
<comment type="catalytic activity">
    <reaction evidence="17">
        <text>glycyl-L-cysteinyl-[protein] + cholesterol + H(+) = [protein]-C-terminal glycyl cholesterol ester + N-terminal L-cysteinyl-[protein]</text>
        <dbReference type="Rhea" id="RHEA:59504"/>
        <dbReference type="Rhea" id="RHEA-COMP:12707"/>
        <dbReference type="Rhea" id="RHEA-COMP:15369"/>
        <dbReference type="Rhea" id="RHEA-COMP:15374"/>
        <dbReference type="ChEBI" id="CHEBI:15378"/>
        <dbReference type="ChEBI" id="CHEBI:16113"/>
        <dbReference type="ChEBI" id="CHEBI:65250"/>
        <dbReference type="ChEBI" id="CHEBI:143135"/>
        <dbReference type="ChEBI" id="CHEBI:143140"/>
    </reaction>
    <physiologicalReaction direction="left-to-right" evidence="17">
        <dbReference type="Rhea" id="RHEA:59505"/>
    </physiologicalReaction>
</comment>
<dbReference type="KEGG" id="dci:103513373"/>
<dbReference type="CDD" id="cd00081">
    <property type="entry name" value="Hint"/>
    <property type="match status" value="1"/>
</dbReference>
<dbReference type="InterPro" id="IPR001657">
    <property type="entry name" value="Hedgehog"/>
</dbReference>
<dbReference type="GO" id="GO:0010468">
    <property type="term" value="P:regulation of gene expression"/>
    <property type="evidence" value="ECO:0007669"/>
    <property type="project" value="TreeGrafter"/>
</dbReference>
<dbReference type="GO" id="GO:0007267">
    <property type="term" value="P:cell-cell signaling"/>
    <property type="evidence" value="ECO:0007669"/>
    <property type="project" value="InterPro"/>
</dbReference>
<dbReference type="AlphaFoldDB" id="A0A3Q0J611"/>
<evidence type="ECO:0000256" key="9">
    <source>
        <dbReference type="ARBA" id="ARBA00022801"/>
    </source>
</evidence>
<dbReference type="InterPro" id="IPR036844">
    <property type="entry name" value="Hint_dom_sf"/>
</dbReference>
<keyword evidence="11" id="KW-0106">Calcium</keyword>
<protein>
    <recommendedName>
        <fullName evidence="18">Hedgehog protein</fullName>
    </recommendedName>
</protein>
<dbReference type="InterPro" id="IPR009045">
    <property type="entry name" value="Zn_M74/Hedgehog-like"/>
</dbReference>
<dbReference type="Pfam" id="PF01079">
    <property type="entry name" value="Hint"/>
    <property type="match status" value="2"/>
</dbReference>
<dbReference type="InterPro" id="IPR006141">
    <property type="entry name" value="Intein_N"/>
</dbReference>
<keyword evidence="18" id="KW-0333">Golgi apparatus</keyword>
<comment type="function">
    <molecule>Protein hedgehog</molecule>
    <text evidence="18">The C-terminal part of the hedgehog protein precursor displays an autoproteolysis activity that results in the cleavage of the full-length protein into two parts (N-product and C-product). In addition, the C-terminal part displays a cholesterol transferase activity that results by the covalent attachment of a cholesterol moiety to the C-terminal of the newly generated N-product.</text>
</comment>
<dbReference type="InterPro" id="IPR000320">
    <property type="entry name" value="Hedgehog_signalling_dom"/>
</dbReference>
<dbReference type="PANTHER" id="PTHR11889">
    <property type="entry name" value="HEDGEHOG"/>
    <property type="match status" value="1"/>
</dbReference>
<evidence type="ECO:0000256" key="10">
    <source>
        <dbReference type="ARBA" id="ARBA00022813"/>
    </source>
</evidence>
<feature type="domain" description="Hint" evidence="19">
    <location>
        <begin position="386"/>
        <end position="430"/>
    </location>
</feature>
<proteinExistence type="inferred from homology"/>
<dbReference type="SUPFAM" id="SSF55166">
    <property type="entry name" value="Hedgehog/DD-peptidase"/>
    <property type="match status" value="2"/>
</dbReference>
<evidence type="ECO:0000256" key="14">
    <source>
        <dbReference type="ARBA" id="ARBA00023288"/>
    </source>
</evidence>
<comment type="subcellular location">
    <molecule>Protein hedgehog N-product</molecule>
    <subcellularLocation>
        <location evidence="18">Cell membrane</location>
        <topology evidence="18">Lipid-anchor</topology>
    </subcellularLocation>
</comment>
<dbReference type="FunFam" id="3.30.1380.10:FF:000005">
    <property type="entry name" value="Sonic hedgehog signaling molecule"/>
    <property type="match status" value="2"/>
</dbReference>
<dbReference type="GO" id="GO:0048731">
    <property type="term" value="P:system development"/>
    <property type="evidence" value="ECO:0007669"/>
    <property type="project" value="UniProtKB-ARBA"/>
</dbReference>
<keyword evidence="8 18" id="KW-0732">Signal</keyword>
<dbReference type="SMART" id="SM00306">
    <property type="entry name" value="HintN"/>
    <property type="match status" value="1"/>
</dbReference>
<dbReference type="GO" id="GO:0007367">
    <property type="term" value="P:segment polarity determination"/>
    <property type="evidence" value="ECO:0007669"/>
    <property type="project" value="UniProtKB-KW"/>
</dbReference>
<dbReference type="PROSITE" id="PS50817">
    <property type="entry name" value="INTEIN_N_TER"/>
    <property type="match status" value="1"/>
</dbReference>
<sequence length="488" mass="55867">MNEWPGVRLRVIEGWDEEGHHASDSLHYEGRAVDITTSDRDSSKYGLLARMAVEAGFDWVYYESRNHIHCSVKTGFSSNFFFLCVCMELNITNLTFLFFCFQRLKEKLNTLAISVMNEWPGVRLRVIEGWDEEGHHASDSLHYEGRAVDITTSDRDSSKYGLLARMAVEAGFDWVYYESRNHIHCSVKTETTHVNGKGAGCFTGDSTVTLDNHKTINITDLNIGDKVLTLNTITGEMEYSEVLLFLHRDPNLVHNFVQITTESGSLIKMTPSHLILRWHRPNAKSILNDIEYTYAERVRVNDSIIVHKNGKARNEYSEVLLFLHRDPNLVHNFVQITTESGSLIKMTPSHLILRWHRPNAKSILSDIEYTYAERVRVNDSIIVHKNGKAYVERVTRLENVIQTGVYAPLTTSGTIVVNNVFASCYAVIDNQFLAHLSFIPVRLYHSLVNLFSSNHIENSSHVTGIHWYPKLLYSMSDYFIPSAWMNND</sequence>
<dbReference type="InterPro" id="IPR050387">
    <property type="entry name" value="Hedgehog_Signaling"/>
</dbReference>
<dbReference type="RefSeq" id="XP_026682388.1">
    <property type="nucleotide sequence ID" value="XM_026826587.1"/>
</dbReference>
<keyword evidence="2 18" id="KW-0217">Developmental protein</keyword>
<dbReference type="GO" id="GO:0007224">
    <property type="term" value="P:smoothened signaling pathway"/>
    <property type="evidence" value="ECO:0007669"/>
    <property type="project" value="TreeGrafter"/>
</dbReference>
<comment type="similarity">
    <text evidence="1 18">Belongs to the hedgehog family.</text>
</comment>
<dbReference type="GO" id="GO:0016740">
    <property type="term" value="F:transferase activity"/>
    <property type="evidence" value="ECO:0007669"/>
    <property type="project" value="UniProtKB-KW"/>
</dbReference>
<dbReference type="Pfam" id="PF01085">
    <property type="entry name" value="HH_signal"/>
    <property type="match status" value="2"/>
</dbReference>
<dbReference type="Proteomes" id="UP000079169">
    <property type="component" value="Unplaced"/>
</dbReference>
<name>A0A3Q0J611_DIACI</name>
<evidence type="ECO:0000313" key="21">
    <source>
        <dbReference type="Proteomes" id="UP000079169"/>
    </source>
</evidence>
<evidence type="ECO:0000256" key="4">
    <source>
        <dbReference type="ARBA" id="ARBA00022670"/>
    </source>
</evidence>
<keyword evidence="12 18" id="KW-0472">Membrane</keyword>
<evidence type="ECO:0000256" key="8">
    <source>
        <dbReference type="ARBA" id="ARBA00022729"/>
    </source>
</evidence>
<dbReference type="Gene3D" id="3.30.1380.10">
    <property type="match status" value="2"/>
</dbReference>
<keyword evidence="10 18" id="KW-0068">Autocatalytic cleavage</keyword>
<evidence type="ECO:0000256" key="17">
    <source>
        <dbReference type="ARBA" id="ARBA00048589"/>
    </source>
</evidence>
<evidence type="ECO:0000256" key="18">
    <source>
        <dbReference type="RuleBase" id="RU280812"/>
    </source>
</evidence>
<dbReference type="SUPFAM" id="SSF51294">
    <property type="entry name" value="Hedgehog/intein (Hint) domain"/>
    <property type="match status" value="2"/>
</dbReference>
<organism evidence="21 22">
    <name type="scientific">Diaphorina citri</name>
    <name type="common">Asian citrus psyllid</name>
    <dbReference type="NCBI Taxonomy" id="121845"/>
    <lineage>
        <taxon>Eukaryota</taxon>
        <taxon>Metazoa</taxon>
        <taxon>Ecdysozoa</taxon>
        <taxon>Arthropoda</taxon>
        <taxon>Hexapoda</taxon>
        <taxon>Insecta</taxon>
        <taxon>Pterygota</taxon>
        <taxon>Neoptera</taxon>
        <taxon>Paraneoptera</taxon>
        <taxon>Hemiptera</taxon>
        <taxon>Sternorrhyncha</taxon>
        <taxon>Psylloidea</taxon>
        <taxon>Psyllidae</taxon>
        <taxon>Diaphorininae</taxon>
        <taxon>Diaphorina</taxon>
    </lineage>
</organism>
<dbReference type="GO" id="GO:0005615">
    <property type="term" value="C:extracellular space"/>
    <property type="evidence" value="ECO:0007669"/>
    <property type="project" value="TreeGrafter"/>
</dbReference>
<dbReference type="GO" id="GO:0016539">
    <property type="term" value="P:intein-mediated protein splicing"/>
    <property type="evidence" value="ECO:0007669"/>
    <property type="project" value="InterPro"/>
</dbReference>
<keyword evidence="7" id="KW-0479">Metal-binding</keyword>
<evidence type="ECO:0000256" key="13">
    <source>
        <dbReference type="ARBA" id="ARBA00023139"/>
    </source>
</evidence>
<evidence type="ECO:0000256" key="3">
    <source>
        <dbReference type="ARBA" id="ARBA00022475"/>
    </source>
</evidence>
<evidence type="ECO:0000256" key="5">
    <source>
        <dbReference type="ARBA" id="ARBA00022679"/>
    </source>
</evidence>
<accession>A0A3Q0J611</accession>
<comment type="function">
    <molecule>Protein hedgehog N-product</molecule>
    <text evidence="18">The dually lipidated hedgehog protein N-product is a morphogen which is essential for a variety of patterning events during development.</text>
</comment>
<reference evidence="22" key="1">
    <citation type="submission" date="2025-08" db="UniProtKB">
        <authorList>
            <consortium name="RefSeq"/>
        </authorList>
    </citation>
    <scope>IDENTIFICATION</scope>
</reference>
<gene>
    <name evidence="22" type="primary">LOC103513373</name>
</gene>